<dbReference type="CDD" id="cd01309">
    <property type="entry name" value="Met_dep_hydrolase_C"/>
    <property type="match status" value="1"/>
</dbReference>
<sequence>MLIIKNANIYTMAGSRYDNGFVACSGDKIAAVGPMTECLEAGPDDQVIDAAGMVLMPGLVDAHCHVGMVEDAMGFEGDDVNEMTDPVTPHLRAIDGINPYDRAFEEARQFGVTTVVTGPGSANVLGGQFTAIKTWGRTVDEMIVRDPCAMKIAFGENPKTVYNEKHQAPSTRMATAAILREQLFKAREYLEALEKYEKDKEENDKPEFDMKLEALLPVIKRELVVKAHAHRADDIVTALRIAREFNLDMTIDHCTEGWLIPDVLKEYGVDVIVGPLLTDRSKIELKNQSLKAPGILAESGVRVAIMSDHPCVPVQHLMLCAALSVREGMNPEEALKAITINAARACRIDDRVGSLEVGKDADMVMFTGHPFDYMTKVYMTIINGRVVYTQKKG</sequence>
<dbReference type="OrthoDB" id="9802793at2"/>
<dbReference type="InterPro" id="IPR006680">
    <property type="entry name" value="Amidohydro-rel"/>
</dbReference>
<protein>
    <submittedName>
        <fullName evidence="2">Imidazolonepropionase</fullName>
    </submittedName>
</protein>
<dbReference type="PANTHER" id="PTHR43135">
    <property type="entry name" value="ALPHA-D-RIBOSE 1-METHYLPHOSPHONATE 5-TRIPHOSPHATE DIPHOSPHATASE"/>
    <property type="match status" value="1"/>
</dbReference>
<dbReference type="GO" id="GO:0016810">
    <property type="term" value="F:hydrolase activity, acting on carbon-nitrogen (but not peptide) bonds"/>
    <property type="evidence" value="ECO:0007669"/>
    <property type="project" value="InterPro"/>
</dbReference>
<dbReference type="SUPFAM" id="SSF51556">
    <property type="entry name" value="Metallo-dependent hydrolases"/>
    <property type="match status" value="1"/>
</dbReference>
<name>A0A1M6I7G9_9FIRM</name>
<reference evidence="2 3" key="1">
    <citation type="submission" date="2016-11" db="EMBL/GenBank/DDBJ databases">
        <authorList>
            <person name="Varghese N."/>
            <person name="Submissions S."/>
        </authorList>
    </citation>
    <scope>NUCLEOTIDE SEQUENCE [LARGE SCALE GENOMIC DNA]</scope>
    <source>
        <strain evidence="2 3">DSM 19027</strain>
    </source>
</reference>
<dbReference type="Pfam" id="PF01979">
    <property type="entry name" value="Amidohydro_1"/>
    <property type="match status" value="1"/>
</dbReference>
<keyword evidence="3" id="KW-1185">Reference proteome</keyword>
<organism evidence="2 3">
    <name type="scientific">Thermoclostridium caenicola</name>
    <dbReference type="NCBI Taxonomy" id="659425"/>
    <lineage>
        <taxon>Bacteria</taxon>
        <taxon>Bacillati</taxon>
        <taxon>Bacillota</taxon>
        <taxon>Clostridia</taxon>
        <taxon>Eubacteriales</taxon>
        <taxon>Oscillospiraceae</taxon>
        <taxon>Thermoclostridium</taxon>
    </lineage>
</organism>
<dbReference type="EMBL" id="FQZP01000039">
    <property type="protein sequence ID" value="SHJ30414.1"/>
    <property type="molecule type" value="Genomic_DNA"/>
</dbReference>
<gene>
    <name evidence="2" type="ORF">SAMN05444373_103924</name>
</gene>
<dbReference type="RefSeq" id="WP_149679162.1">
    <property type="nucleotide sequence ID" value="NZ_FQZP01000039.1"/>
</dbReference>
<dbReference type="PANTHER" id="PTHR43135:SF3">
    <property type="entry name" value="ALPHA-D-RIBOSE 1-METHYLPHOSPHONATE 5-TRIPHOSPHATE DIPHOSPHATASE"/>
    <property type="match status" value="1"/>
</dbReference>
<dbReference type="AlphaFoldDB" id="A0A1M6I7G9"/>
<dbReference type="InterPro" id="IPR011059">
    <property type="entry name" value="Metal-dep_hydrolase_composite"/>
</dbReference>
<feature type="domain" description="Amidohydrolase-related" evidence="1">
    <location>
        <begin position="54"/>
        <end position="387"/>
    </location>
</feature>
<dbReference type="InterPro" id="IPR051781">
    <property type="entry name" value="Metallo-dep_Hydrolase"/>
</dbReference>
<accession>A0A1M6I7G9</accession>
<evidence type="ECO:0000313" key="2">
    <source>
        <dbReference type="EMBL" id="SHJ30414.1"/>
    </source>
</evidence>
<proteinExistence type="predicted"/>
<dbReference type="Gene3D" id="3.20.20.140">
    <property type="entry name" value="Metal-dependent hydrolases"/>
    <property type="match status" value="1"/>
</dbReference>
<evidence type="ECO:0000259" key="1">
    <source>
        <dbReference type="Pfam" id="PF01979"/>
    </source>
</evidence>
<dbReference type="Proteomes" id="UP000324781">
    <property type="component" value="Unassembled WGS sequence"/>
</dbReference>
<evidence type="ECO:0000313" key="3">
    <source>
        <dbReference type="Proteomes" id="UP000324781"/>
    </source>
</evidence>
<dbReference type="SUPFAM" id="SSF51338">
    <property type="entry name" value="Composite domain of metallo-dependent hydrolases"/>
    <property type="match status" value="1"/>
</dbReference>
<dbReference type="InterPro" id="IPR032466">
    <property type="entry name" value="Metal_Hydrolase"/>
</dbReference>